<accession>A0ABP5F7Y1</accession>
<reference evidence="2" key="1">
    <citation type="journal article" date="2019" name="Int. J. Syst. Evol. Microbiol.">
        <title>The Global Catalogue of Microorganisms (GCM) 10K type strain sequencing project: providing services to taxonomists for standard genome sequencing and annotation.</title>
        <authorList>
            <consortium name="The Broad Institute Genomics Platform"/>
            <consortium name="The Broad Institute Genome Sequencing Center for Infectious Disease"/>
            <person name="Wu L."/>
            <person name="Ma J."/>
        </authorList>
    </citation>
    <scope>NUCLEOTIDE SEQUENCE [LARGE SCALE GENOMIC DNA]</scope>
    <source>
        <strain evidence="2">JCM 14283</strain>
    </source>
</reference>
<organism evidence="1 2">
    <name type="scientific">Terrabacter terrae</name>
    <dbReference type="NCBI Taxonomy" id="318434"/>
    <lineage>
        <taxon>Bacteria</taxon>
        <taxon>Bacillati</taxon>
        <taxon>Actinomycetota</taxon>
        <taxon>Actinomycetes</taxon>
        <taxon>Micrococcales</taxon>
        <taxon>Intrasporangiaceae</taxon>
        <taxon>Terrabacter</taxon>
    </lineage>
</organism>
<dbReference type="EMBL" id="BAAANB010000001">
    <property type="protein sequence ID" value="GAA2017329.1"/>
    <property type="molecule type" value="Genomic_DNA"/>
</dbReference>
<protein>
    <submittedName>
        <fullName evidence="1">Uncharacterized protein</fullName>
    </submittedName>
</protein>
<dbReference type="Gene3D" id="3.40.30.10">
    <property type="entry name" value="Glutaredoxin"/>
    <property type="match status" value="1"/>
</dbReference>
<evidence type="ECO:0000313" key="2">
    <source>
        <dbReference type="Proteomes" id="UP001501285"/>
    </source>
</evidence>
<sequence length="130" mass="14312">MQLAAYKKLFTPPPANWKTLTGSPTVINQLWPYLGVWRQKVPGGAGAAPKNWRTGQPLTYDISHSDEVFFIDAHSHERFLLEGPPAAPKGSIPATIYRFMSDTGHKNATSPPTTAWTEAQAKRVLRSLVG</sequence>
<keyword evidence="2" id="KW-1185">Reference proteome</keyword>
<comment type="caution">
    <text evidence="1">The sequence shown here is derived from an EMBL/GenBank/DDBJ whole genome shotgun (WGS) entry which is preliminary data.</text>
</comment>
<gene>
    <name evidence="1" type="ORF">GCM10009740_00960</name>
</gene>
<dbReference type="Proteomes" id="UP001501285">
    <property type="component" value="Unassembled WGS sequence"/>
</dbReference>
<proteinExistence type="predicted"/>
<evidence type="ECO:0000313" key="1">
    <source>
        <dbReference type="EMBL" id="GAA2017329.1"/>
    </source>
</evidence>
<name>A0ABP5F7Y1_9MICO</name>